<name>A0A3P7LKC9_DIBLA</name>
<organism evidence="1 2">
    <name type="scientific">Dibothriocephalus latus</name>
    <name type="common">Fish tapeworm</name>
    <name type="synonym">Diphyllobothrium latum</name>
    <dbReference type="NCBI Taxonomy" id="60516"/>
    <lineage>
        <taxon>Eukaryota</taxon>
        <taxon>Metazoa</taxon>
        <taxon>Spiralia</taxon>
        <taxon>Lophotrochozoa</taxon>
        <taxon>Platyhelminthes</taxon>
        <taxon>Cestoda</taxon>
        <taxon>Eucestoda</taxon>
        <taxon>Diphyllobothriidea</taxon>
        <taxon>Diphyllobothriidae</taxon>
        <taxon>Dibothriocephalus</taxon>
    </lineage>
</organism>
<keyword evidence="2" id="KW-1185">Reference proteome</keyword>
<dbReference type="AlphaFoldDB" id="A0A3P7LKC9"/>
<reference evidence="1 2" key="1">
    <citation type="submission" date="2018-11" db="EMBL/GenBank/DDBJ databases">
        <authorList>
            <consortium name="Pathogen Informatics"/>
        </authorList>
    </citation>
    <scope>NUCLEOTIDE SEQUENCE [LARGE SCALE GENOMIC DNA]</scope>
</reference>
<accession>A0A3P7LKC9</accession>
<dbReference type="OrthoDB" id="6500128at2759"/>
<evidence type="ECO:0000313" key="1">
    <source>
        <dbReference type="EMBL" id="VDN10308.1"/>
    </source>
</evidence>
<evidence type="ECO:0000313" key="2">
    <source>
        <dbReference type="Proteomes" id="UP000281553"/>
    </source>
</evidence>
<dbReference type="Proteomes" id="UP000281553">
    <property type="component" value="Unassembled WGS sequence"/>
</dbReference>
<sequence length="72" mass="8497">MVVILTALVFLWPEDPKLMISERILTLYSLLMALQSPLTNDLPYGIQFAFEHLVCFKRIQVRPHRLYGYFLL</sequence>
<proteinExistence type="predicted"/>
<protein>
    <submittedName>
        <fullName evidence="1">Uncharacterized protein</fullName>
    </submittedName>
</protein>
<dbReference type="EMBL" id="UYRU01048879">
    <property type="protein sequence ID" value="VDN10308.1"/>
    <property type="molecule type" value="Genomic_DNA"/>
</dbReference>
<gene>
    <name evidence="1" type="ORF">DILT_LOCUS6139</name>
</gene>